<dbReference type="Proteomes" id="UP000001476">
    <property type="component" value="Chromosome"/>
</dbReference>
<dbReference type="STRING" id="515620.EUBELI_00984"/>
<dbReference type="eggNOG" id="ENOG5032RGF">
    <property type="taxonomic scope" value="Bacteria"/>
</dbReference>
<reference evidence="1 2" key="1">
    <citation type="journal article" date="2009" name="Proc. Natl. Acad. Sci. U.S.A.">
        <title>Characterizing a model human gut microbiota composed of members of its two dominant bacterial phyla.</title>
        <authorList>
            <person name="Mahowald M.A."/>
            <person name="Rey F.E."/>
            <person name="Seedorf H."/>
            <person name="Turnbaugh P.J."/>
            <person name="Fulton R.S."/>
            <person name="Wollam A."/>
            <person name="Shah N."/>
            <person name="Wang C."/>
            <person name="Magrini V."/>
            <person name="Wilson R.K."/>
            <person name="Cantarel B.L."/>
            <person name="Coutinho P.M."/>
            <person name="Henrissat B."/>
            <person name="Crock L.W."/>
            <person name="Russell A."/>
            <person name="Verberkmoes N.C."/>
            <person name="Hettich R.L."/>
            <person name="Gordon J.I."/>
        </authorList>
    </citation>
    <scope>NUCLEOTIDE SEQUENCE [LARGE SCALE GENOMIC DNA]</scope>
    <source>
        <strain evidence="2">ATCC 27750 / DSM 3376 / VPI C15-48 / C15-B4</strain>
    </source>
</reference>
<evidence type="ECO:0000313" key="1">
    <source>
        <dbReference type="EMBL" id="ACR71985.1"/>
    </source>
</evidence>
<accession>C4Z072</accession>
<dbReference type="EMBL" id="CP001104">
    <property type="protein sequence ID" value="ACR71985.1"/>
    <property type="molecule type" value="Genomic_DNA"/>
</dbReference>
<protein>
    <submittedName>
        <fullName evidence="1">Uncharacterized protein</fullName>
    </submittedName>
</protein>
<proteinExistence type="predicted"/>
<dbReference type="RefSeq" id="WP_012739220.1">
    <property type="nucleotide sequence ID" value="NC_012778.1"/>
</dbReference>
<evidence type="ECO:0000313" key="2">
    <source>
        <dbReference type="Proteomes" id="UP000001476"/>
    </source>
</evidence>
<keyword evidence="2" id="KW-1185">Reference proteome</keyword>
<dbReference type="GeneID" id="41355712"/>
<dbReference type="HOGENOM" id="CLU_725105_0_0_9"/>
<dbReference type="KEGG" id="eel:EUBELI_00984"/>
<gene>
    <name evidence="1" type="ordered locus">EUBELI_00984</name>
</gene>
<name>C4Z072_LACE2</name>
<sequence length="381" mass="44759">MDIKLMKNSEKGIFFPVNDRLLMQITDDNYQYQGLQGKKYFILNAATNEKAEVAAQIKKYNFCKIRYACREKNYIFFTSMESVTESRISLTVYRFMFESNESEAVYTMEIDNTDIADEITYYIYVMDSNYFFIQKQDKDNQLIDIFMHDINADSDNDLSDTFVNEMGIYKVIPAGGNNCIIKFGADRMKIRDSKSSEKIALLNCKQFVSEISFNGSMITLEELDKSDEATTFPYIKASAEKIIYSKYNFKSQSEEIVIYDTSTKIKQVRLNNNVEHAMDLSFTYIINDTPYILKREEKSTCFINLNTQKTEYRLHSDMKFRYMFNDIVVVTRMKHRFFFIKKPSEYIEVYRISELHHPMLSTKAEYNSCSESGDDLIIFTN</sequence>
<organism evidence="1 2">
    <name type="scientific">Lachnospira eligens (strain ATCC 27750 / DSM 3376 / VPI C15-48 / C15-B4)</name>
    <name type="common">Eubacterium eligens</name>
    <dbReference type="NCBI Taxonomy" id="515620"/>
    <lineage>
        <taxon>Bacteria</taxon>
        <taxon>Bacillati</taxon>
        <taxon>Bacillota</taxon>
        <taxon>Clostridia</taxon>
        <taxon>Lachnospirales</taxon>
        <taxon>Lachnospiraceae</taxon>
        <taxon>Lachnospira</taxon>
    </lineage>
</organism>
<dbReference type="AlphaFoldDB" id="C4Z072"/>